<comment type="caution">
    <text evidence="1">The sequence shown here is derived from an EMBL/GenBank/DDBJ whole genome shotgun (WGS) entry which is preliminary data.</text>
</comment>
<dbReference type="Proteomes" id="UP001239994">
    <property type="component" value="Unassembled WGS sequence"/>
</dbReference>
<sequence>MGVYRRACDPQREVMTGYGNNGRNLCSSSLSQARRETEVLVLIKPKVYIK</sequence>
<keyword evidence="2" id="KW-1185">Reference proteome</keyword>
<dbReference type="AlphaFoldDB" id="A0AAD9DXQ0"/>
<dbReference type="EMBL" id="JAROKS010000015">
    <property type="protein sequence ID" value="KAK1796789.1"/>
    <property type="molecule type" value="Genomic_DNA"/>
</dbReference>
<feature type="non-terminal residue" evidence="1">
    <location>
        <position position="50"/>
    </location>
</feature>
<evidence type="ECO:0000313" key="1">
    <source>
        <dbReference type="EMBL" id="KAK1796789.1"/>
    </source>
</evidence>
<organism evidence="1 2">
    <name type="scientific">Electrophorus voltai</name>
    <dbReference type="NCBI Taxonomy" id="2609070"/>
    <lineage>
        <taxon>Eukaryota</taxon>
        <taxon>Metazoa</taxon>
        <taxon>Chordata</taxon>
        <taxon>Craniata</taxon>
        <taxon>Vertebrata</taxon>
        <taxon>Euteleostomi</taxon>
        <taxon>Actinopterygii</taxon>
        <taxon>Neopterygii</taxon>
        <taxon>Teleostei</taxon>
        <taxon>Ostariophysi</taxon>
        <taxon>Gymnotiformes</taxon>
        <taxon>Gymnotoidei</taxon>
        <taxon>Gymnotidae</taxon>
        <taxon>Electrophorus</taxon>
    </lineage>
</organism>
<reference evidence="1" key="1">
    <citation type="submission" date="2023-03" db="EMBL/GenBank/DDBJ databases">
        <title>Electrophorus voltai genome.</title>
        <authorList>
            <person name="Bian C."/>
        </authorList>
    </citation>
    <scope>NUCLEOTIDE SEQUENCE</scope>
    <source>
        <strain evidence="1">CB-2022</strain>
        <tissue evidence="1">Muscle</tissue>
    </source>
</reference>
<gene>
    <name evidence="1" type="ORF">P4O66_009805</name>
</gene>
<proteinExistence type="predicted"/>
<evidence type="ECO:0000313" key="2">
    <source>
        <dbReference type="Proteomes" id="UP001239994"/>
    </source>
</evidence>
<name>A0AAD9DXQ0_9TELE</name>
<accession>A0AAD9DXQ0</accession>
<protein>
    <submittedName>
        <fullName evidence="1">Uncharacterized protein</fullName>
    </submittedName>
</protein>